<gene>
    <name evidence="3" type="ORF">AVDCRST_MAG86-1701</name>
</gene>
<dbReference type="Gene3D" id="3.40.50.1820">
    <property type="entry name" value="alpha/beta hydrolase"/>
    <property type="match status" value="1"/>
</dbReference>
<sequence length="638" mass="70426">MARRLRKWRPWWVRLLIGMAATLVVFVALLTFGVIYALREARSLAGDIFTSLIEEGIPTVINRAATTSVELPVVPYRVHPTRYEGESFPFSEDRPTIIVLLHGATRSPAPNAVTGTLAGSRAYWGYDFVAGLLGSDELETLDGITLDRETWRTAALGDAPAHHLIRAAEEADSRLVMITHRDGSDYLGPQTTAVVEQVHALHRYARARLGKEPQLILLAHSMGGLVSRYLLSNPEVRAPNFSLSKGVRVKADFLRDRTLYLITEATPHLGSLAADNALLIERLTAFQNDILERWNIEVDPQEIDLHHSLIGFLRAGQPSTEHLRTDTLAELNHPDRGLLAPQHARRTDGSLIPIYTLSGRSPAGGFFDNPNVDLGTEVQLLEFVGERTRLGDKLLFDTLSMVLTDYLLYNFPGLTHGWGKVPQGLAELDRVGRFSAFSSQVVLTPPDQPERILKLEAFPVYYLQHRWDAIAPSSDTTRALQDWLAYALQEAIRPITPLLEVASPTTPLDTIRGRYVGTDAAYAGIPGAANPDGYIDSDGVVGLDSGLGLFLGTAAPEYFSHERVWPVGGKSFQGSWYRIFDGRYPQRTDEAFPWDWGNHGLVQYSGEVAAWISEHILADAGPYVGQATLSGWKAAATK</sequence>
<keyword evidence="1" id="KW-0812">Transmembrane</keyword>
<reference evidence="3" key="1">
    <citation type="submission" date="2020-02" db="EMBL/GenBank/DDBJ databases">
        <authorList>
            <person name="Meier V. D."/>
        </authorList>
    </citation>
    <scope>NUCLEOTIDE SEQUENCE</scope>
    <source>
        <strain evidence="3">AVDCRST_MAG86</strain>
    </source>
</reference>
<dbReference type="InterPro" id="IPR029058">
    <property type="entry name" value="AB_hydrolase_fold"/>
</dbReference>
<dbReference type="AlphaFoldDB" id="A0A6J4VDZ4"/>
<keyword evidence="1" id="KW-1133">Transmembrane helix</keyword>
<feature type="transmembrane region" description="Helical" evidence="1">
    <location>
        <begin position="12"/>
        <end position="38"/>
    </location>
</feature>
<evidence type="ECO:0000313" key="3">
    <source>
        <dbReference type="EMBL" id="CAA9571435.1"/>
    </source>
</evidence>
<organism evidence="3">
    <name type="scientific">uncultured Truepera sp</name>
    <dbReference type="NCBI Taxonomy" id="543023"/>
    <lineage>
        <taxon>Bacteria</taxon>
        <taxon>Thermotogati</taxon>
        <taxon>Deinococcota</taxon>
        <taxon>Deinococci</taxon>
        <taxon>Trueperales</taxon>
        <taxon>Trueperaceae</taxon>
        <taxon>Truepera</taxon>
        <taxon>environmental samples</taxon>
    </lineage>
</organism>
<dbReference type="Pfam" id="PF05057">
    <property type="entry name" value="DUF676"/>
    <property type="match status" value="1"/>
</dbReference>
<evidence type="ECO:0000256" key="1">
    <source>
        <dbReference type="SAM" id="Phobius"/>
    </source>
</evidence>
<dbReference type="EMBL" id="CADCWP010000127">
    <property type="protein sequence ID" value="CAA9571435.1"/>
    <property type="molecule type" value="Genomic_DNA"/>
</dbReference>
<name>A0A6J4VDZ4_9DEIN</name>
<accession>A0A6J4VDZ4</accession>
<dbReference type="SUPFAM" id="SSF53474">
    <property type="entry name" value="alpha/beta-Hydrolases"/>
    <property type="match status" value="1"/>
</dbReference>
<proteinExistence type="predicted"/>
<keyword evidence="1" id="KW-0472">Membrane</keyword>
<dbReference type="InterPro" id="IPR007751">
    <property type="entry name" value="DUF676_lipase-like"/>
</dbReference>
<feature type="domain" description="DUF676" evidence="2">
    <location>
        <begin position="214"/>
        <end position="277"/>
    </location>
</feature>
<evidence type="ECO:0000259" key="2">
    <source>
        <dbReference type="Pfam" id="PF05057"/>
    </source>
</evidence>
<protein>
    <recommendedName>
        <fullName evidence="2">DUF676 domain-containing protein</fullName>
    </recommendedName>
</protein>